<dbReference type="Proteomes" id="UP000327157">
    <property type="component" value="Unassembled WGS sequence"/>
</dbReference>
<gene>
    <name evidence="1" type="ORF">D8674_038250</name>
</gene>
<protein>
    <submittedName>
        <fullName evidence="1">Uncharacterized protein</fullName>
    </submittedName>
</protein>
<evidence type="ECO:0000313" key="1">
    <source>
        <dbReference type="EMBL" id="KAB2633883.1"/>
    </source>
</evidence>
<reference evidence="1 2" key="2">
    <citation type="submission" date="2019-11" db="EMBL/GenBank/DDBJ databases">
        <title>A de novo genome assembly of a pear dwarfing rootstock.</title>
        <authorList>
            <person name="Wang F."/>
            <person name="Wang J."/>
            <person name="Li S."/>
            <person name="Zhang Y."/>
            <person name="Fang M."/>
            <person name="Ma L."/>
            <person name="Zhao Y."/>
            <person name="Jiang S."/>
        </authorList>
    </citation>
    <scope>NUCLEOTIDE SEQUENCE [LARGE SCALE GENOMIC DNA]</scope>
    <source>
        <strain evidence="1">S2</strain>
        <tissue evidence="1">Leaf</tissue>
    </source>
</reference>
<evidence type="ECO:0000313" key="2">
    <source>
        <dbReference type="Proteomes" id="UP000327157"/>
    </source>
</evidence>
<name>A0A5N5I407_9ROSA</name>
<proteinExistence type="predicted"/>
<dbReference type="AlphaFoldDB" id="A0A5N5I407"/>
<comment type="caution">
    <text evidence="1">The sequence shown here is derived from an EMBL/GenBank/DDBJ whole genome shotgun (WGS) entry which is preliminary data.</text>
</comment>
<accession>A0A5N5I407</accession>
<dbReference type="EMBL" id="SMOL01000115">
    <property type="protein sequence ID" value="KAB2633883.1"/>
    <property type="molecule type" value="Genomic_DNA"/>
</dbReference>
<reference evidence="1 2" key="1">
    <citation type="submission" date="2019-09" db="EMBL/GenBank/DDBJ databases">
        <authorList>
            <person name="Ou C."/>
        </authorList>
    </citation>
    <scope>NUCLEOTIDE SEQUENCE [LARGE SCALE GENOMIC DNA]</scope>
    <source>
        <strain evidence="1">S2</strain>
        <tissue evidence="1">Leaf</tissue>
    </source>
</reference>
<organism evidence="1 2">
    <name type="scientific">Pyrus ussuriensis x Pyrus communis</name>
    <dbReference type="NCBI Taxonomy" id="2448454"/>
    <lineage>
        <taxon>Eukaryota</taxon>
        <taxon>Viridiplantae</taxon>
        <taxon>Streptophyta</taxon>
        <taxon>Embryophyta</taxon>
        <taxon>Tracheophyta</taxon>
        <taxon>Spermatophyta</taxon>
        <taxon>Magnoliopsida</taxon>
        <taxon>eudicotyledons</taxon>
        <taxon>Gunneridae</taxon>
        <taxon>Pentapetalae</taxon>
        <taxon>rosids</taxon>
        <taxon>fabids</taxon>
        <taxon>Rosales</taxon>
        <taxon>Rosaceae</taxon>
        <taxon>Amygdaloideae</taxon>
        <taxon>Maleae</taxon>
        <taxon>Pyrus</taxon>
    </lineage>
</organism>
<sequence>MSFYAGLGRDASPMFNLGPNRLLLHPPRSSTEFDSVKHCFLTFHNYRSYATSETLNKDKEKRGQKWFTLPPFTATGKGAALGEKLYGNRSNRFKDNRVLIKLLKHMRGRLSWCGEGCSIAVLCAGLGVVRYGLCNDGGHEEQCDKFNGRKDDDRAKPYGRWFQDDVSGQNYKKPQSKTFDLDSEARWSMNVPDFEDGDECMREVDVGTENDGTDRRMT</sequence>
<keyword evidence="2" id="KW-1185">Reference proteome</keyword>